<dbReference type="PANTHER" id="PTHR10578">
    <property type="entry name" value="S -2-HYDROXY-ACID OXIDASE-RELATED"/>
    <property type="match status" value="1"/>
</dbReference>
<dbReference type="GO" id="GO:0003973">
    <property type="term" value="F:(S)-2-hydroxy-acid oxidase activity"/>
    <property type="evidence" value="ECO:0007669"/>
    <property type="project" value="UniProtKB-EC"/>
</dbReference>
<evidence type="ECO:0000256" key="3">
    <source>
        <dbReference type="ARBA" id="ARBA00024042"/>
    </source>
</evidence>
<dbReference type="InterPro" id="IPR013785">
    <property type="entry name" value="Aldolase_TIM"/>
</dbReference>
<evidence type="ECO:0000313" key="6">
    <source>
        <dbReference type="Proteomes" id="UP000054908"/>
    </source>
</evidence>
<organism evidence="5 6">
    <name type="scientific">Legionella maceachernii</name>
    <dbReference type="NCBI Taxonomy" id="466"/>
    <lineage>
        <taxon>Bacteria</taxon>
        <taxon>Pseudomonadati</taxon>
        <taxon>Pseudomonadota</taxon>
        <taxon>Gammaproteobacteria</taxon>
        <taxon>Legionellales</taxon>
        <taxon>Legionellaceae</taxon>
        <taxon>Legionella</taxon>
    </lineage>
</organism>
<sequence length="163" mass="18025">MIISSPSDYREAAKRKLPRFLFDYIDGGSYSESTLRANLADLEKITLRQRVLRRIEHIDLKTELFGQTLAMPIALAPVGISGMYCRRGEVQAAKAAAQFGIPFTLSTLSVCPLEEVAAQSAQPIWFQLYVLKDRGFIKNMLERAQAAGIQTLVFTADMAVPGA</sequence>
<dbReference type="EMBL" id="LNYL01000051">
    <property type="protein sequence ID" value="KTD24290.1"/>
    <property type="molecule type" value="Genomic_DNA"/>
</dbReference>
<evidence type="ECO:0000259" key="4">
    <source>
        <dbReference type="PROSITE" id="PS51349"/>
    </source>
</evidence>
<keyword evidence="2 5" id="KW-0560">Oxidoreductase</keyword>
<dbReference type="STRING" id="466.Lmac_3163"/>
<accession>A0A0W0VW94</accession>
<dbReference type="GO" id="GO:0004459">
    <property type="term" value="F:L-lactate dehydrogenase (NAD+) activity"/>
    <property type="evidence" value="ECO:0007669"/>
    <property type="project" value="TreeGrafter"/>
</dbReference>
<feature type="non-terminal residue" evidence="5">
    <location>
        <position position="163"/>
    </location>
</feature>
<comment type="similarity">
    <text evidence="3">Belongs to the FMN-dependent alpha-hydroxy acid dehydrogenase family.</text>
</comment>
<evidence type="ECO:0000256" key="2">
    <source>
        <dbReference type="ARBA" id="ARBA00023002"/>
    </source>
</evidence>
<keyword evidence="6" id="KW-1185">Reference proteome</keyword>
<dbReference type="RefSeq" id="WP_193392646.1">
    <property type="nucleotide sequence ID" value="NZ_LNYL01000051.1"/>
</dbReference>
<dbReference type="InterPro" id="IPR037396">
    <property type="entry name" value="FMN_HAD"/>
</dbReference>
<dbReference type="CDD" id="cd02809">
    <property type="entry name" value="alpha_hydroxyacid_oxid_FMN"/>
    <property type="match status" value="1"/>
</dbReference>
<dbReference type="Gene3D" id="3.20.20.70">
    <property type="entry name" value="Aldolase class I"/>
    <property type="match status" value="1"/>
</dbReference>
<dbReference type="GO" id="GO:0010181">
    <property type="term" value="F:FMN binding"/>
    <property type="evidence" value="ECO:0007669"/>
    <property type="project" value="InterPro"/>
</dbReference>
<dbReference type="AlphaFoldDB" id="A0A0W0VW94"/>
<dbReference type="GO" id="GO:0005886">
    <property type="term" value="C:plasma membrane"/>
    <property type="evidence" value="ECO:0007669"/>
    <property type="project" value="TreeGrafter"/>
</dbReference>
<dbReference type="PROSITE" id="PS51349">
    <property type="entry name" value="FMN_HYDROXY_ACID_DH_2"/>
    <property type="match status" value="1"/>
</dbReference>
<dbReference type="EC" id="1.1.3.15" evidence="5"/>
<dbReference type="InterPro" id="IPR012133">
    <property type="entry name" value="Alpha-hydoxy_acid_DH_FMN"/>
</dbReference>
<comment type="cofactor">
    <cofactor evidence="1">
        <name>FMN</name>
        <dbReference type="ChEBI" id="CHEBI:58210"/>
    </cofactor>
</comment>
<proteinExistence type="inferred from homology"/>
<dbReference type="SUPFAM" id="SSF51395">
    <property type="entry name" value="FMN-linked oxidoreductases"/>
    <property type="match status" value="1"/>
</dbReference>
<dbReference type="GO" id="GO:0009060">
    <property type="term" value="P:aerobic respiration"/>
    <property type="evidence" value="ECO:0007669"/>
    <property type="project" value="TreeGrafter"/>
</dbReference>
<evidence type="ECO:0000256" key="1">
    <source>
        <dbReference type="ARBA" id="ARBA00001917"/>
    </source>
</evidence>
<dbReference type="InterPro" id="IPR000262">
    <property type="entry name" value="FMN-dep_DH"/>
</dbReference>
<comment type="caution">
    <text evidence="5">The sequence shown here is derived from an EMBL/GenBank/DDBJ whole genome shotgun (WGS) entry which is preliminary data.</text>
</comment>
<dbReference type="PANTHER" id="PTHR10578:SF85">
    <property type="entry name" value="L-LACTATE DEHYDROGENASE"/>
    <property type="match status" value="1"/>
</dbReference>
<protein>
    <submittedName>
        <fullName evidence="5">FMN-dependent dehydrogenase</fullName>
        <ecNumber evidence="5">1.1.3.15</ecNumber>
    </submittedName>
</protein>
<dbReference type="Pfam" id="PF01070">
    <property type="entry name" value="FMN_dh"/>
    <property type="match status" value="1"/>
</dbReference>
<feature type="domain" description="FMN hydroxy acid dehydrogenase" evidence="4">
    <location>
        <begin position="1"/>
        <end position="163"/>
    </location>
</feature>
<dbReference type="PATRIC" id="fig|466.6.peg.3387"/>
<evidence type="ECO:0000313" key="5">
    <source>
        <dbReference type="EMBL" id="KTD24290.1"/>
    </source>
</evidence>
<name>A0A0W0VW94_9GAMM</name>
<reference evidence="5 6" key="1">
    <citation type="submission" date="2015-11" db="EMBL/GenBank/DDBJ databases">
        <title>Genomic analysis of 38 Legionella species identifies large and diverse effector repertoires.</title>
        <authorList>
            <person name="Burstein D."/>
            <person name="Amaro F."/>
            <person name="Zusman T."/>
            <person name="Lifshitz Z."/>
            <person name="Cohen O."/>
            <person name="Gilbert J.A."/>
            <person name="Pupko T."/>
            <person name="Shuman H.A."/>
            <person name="Segal G."/>
        </authorList>
    </citation>
    <scope>NUCLEOTIDE SEQUENCE [LARGE SCALE GENOMIC DNA]</scope>
    <source>
        <strain evidence="5 6">PX-1-G2-E2</strain>
    </source>
</reference>
<gene>
    <name evidence="5" type="ORF">Lmac_3163</name>
</gene>
<dbReference type="Proteomes" id="UP000054908">
    <property type="component" value="Unassembled WGS sequence"/>
</dbReference>